<accession>A0A915CLQ4</accession>
<dbReference type="Proteomes" id="UP000887574">
    <property type="component" value="Unplaced"/>
</dbReference>
<dbReference type="AlphaFoldDB" id="A0A915CLQ4"/>
<evidence type="ECO:0000313" key="2">
    <source>
        <dbReference type="WBParaSite" id="jg10459"/>
    </source>
</evidence>
<proteinExistence type="predicted"/>
<organism evidence="1 2">
    <name type="scientific">Ditylenchus dipsaci</name>
    <dbReference type="NCBI Taxonomy" id="166011"/>
    <lineage>
        <taxon>Eukaryota</taxon>
        <taxon>Metazoa</taxon>
        <taxon>Ecdysozoa</taxon>
        <taxon>Nematoda</taxon>
        <taxon>Chromadorea</taxon>
        <taxon>Rhabditida</taxon>
        <taxon>Tylenchina</taxon>
        <taxon>Tylenchomorpha</taxon>
        <taxon>Sphaerularioidea</taxon>
        <taxon>Anguinidae</taxon>
        <taxon>Anguininae</taxon>
        <taxon>Ditylenchus</taxon>
    </lineage>
</organism>
<protein>
    <submittedName>
        <fullName evidence="2">Uncharacterized protein</fullName>
    </submittedName>
</protein>
<reference evidence="2" key="1">
    <citation type="submission" date="2022-11" db="UniProtKB">
        <authorList>
            <consortium name="WormBaseParasite"/>
        </authorList>
    </citation>
    <scope>IDENTIFICATION</scope>
</reference>
<name>A0A915CLQ4_9BILA</name>
<sequence>MDASSANTAKTTATNAIEEGKILTQKAFDAEHLAEDASMDVAALLQAITKAKAKTTPVNSKLNEAESTAKAAQESITTEMSAVKGHVETFQTATQVARTAFYAADFLVNSGLAVAQLTKDVDQLKKDSNMKAKTSDAKAKSNAAMLATNALTASATREKLAEAKESCVKALKTARELEILVSSIKYVFIRWLKKYGFFMAAYFILRHPKSVI</sequence>
<keyword evidence="1" id="KW-1185">Reference proteome</keyword>
<dbReference type="WBParaSite" id="jg10459">
    <property type="protein sequence ID" value="jg10459"/>
    <property type="gene ID" value="jg10459"/>
</dbReference>
<evidence type="ECO:0000313" key="1">
    <source>
        <dbReference type="Proteomes" id="UP000887574"/>
    </source>
</evidence>